<evidence type="ECO:0000313" key="3">
    <source>
        <dbReference type="Proteomes" id="UP000827549"/>
    </source>
</evidence>
<sequence length="272" mass="28790">MTTPTHPTPQSPGSPNQYDDVHMAEAESDSESSTENLLVVNDRDSSGSTDASMETATSGKTDASMGTATSGGTVASSVTVTSGSSTDASFVTANSGSLVTDPATTVVAADATVTKLPQPATQAPRAPRTRTMIELGDSSQPDKPWYLVDLDPNRQVTFGNRQPLTATLVPPHAAALLERITVLRPSVLDQVGALQQMNGGQASPIKLPPYLYCARQACVCCNDAGRECILQNVVVLDTKQLAHHDMKCPVCKWEENARFPGRLMVFEFPGGQ</sequence>
<evidence type="ECO:0000313" key="2">
    <source>
        <dbReference type="EMBL" id="WOO86008.1"/>
    </source>
</evidence>
<feature type="region of interest" description="Disordered" evidence="1">
    <location>
        <begin position="1"/>
        <end position="70"/>
    </location>
</feature>
<dbReference type="GeneID" id="87812657"/>
<dbReference type="EMBL" id="CP086720">
    <property type="protein sequence ID" value="WOO86008.1"/>
    <property type="molecule type" value="Genomic_DNA"/>
</dbReference>
<feature type="compositionally biased region" description="Low complexity" evidence="1">
    <location>
        <begin position="61"/>
        <end position="70"/>
    </location>
</feature>
<feature type="compositionally biased region" description="Pro residues" evidence="1">
    <location>
        <begin position="1"/>
        <end position="12"/>
    </location>
</feature>
<proteinExistence type="predicted"/>
<organism evidence="2 3">
    <name type="scientific">Vanrija pseudolonga</name>
    <dbReference type="NCBI Taxonomy" id="143232"/>
    <lineage>
        <taxon>Eukaryota</taxon>
        <taxon>Fungi</taxon>
        <taxon>Dikarya</taxon>
        <taxon>Basidiomycota</taxon>
        <taxon>Agaricomycotina</taxon>
        <taxon>Tremellomycetes</taxon>
        <taxon>Trichosporonales</taxon>
        <taxon>Trichosporonaceae</taxon>
        <taxon>Vanrija</taxon>
    </lineage>
</organism>
<feature type="compositionally biased region" description="Polar residues" evidence="1">
    <location>
        <begin position="46"/>
        <end position="60"/>
    </location>
</feature>
<dbReference type="Proteomes" id="UP000827549">
    <property type="component" value="Chromosome 7"/>
</dbReference>
<reference evidence="2" key="1">
    <citation type="submission" date="2023-10" db="EMBL/GenBank/DDBJ databases">
        <authorList>
            <person name="Noh H."/>
        </authorList>
    </citation>
    <scope>NUCLEOTIDE SEQUENCE</scope>
    <source>
        <strain evidence="2">DUCC4014</strain>
    </source>
</reference>
<name>A0AAF1BUF6_9TREE</name>
<dbReference type="RefSeq" id="XP_062632034.1">
    <property type="nucleotide sequence ID" value="XM_062776050.1"/>
</dbReference>
<protein>
    <submittedName>
        <fullName evidence="2">Uncharacterized protein</fullName>
    </submittedName>
</protein>
<keyword evidence="3" id="KW-1185">Reference proteome</keyword>
<dbReference type="AlphaFoldDB" id="A0AAF1BUF6"/>
<gene>
    <name evidence="2" type="ORF">LOC62_07G009496</name>
</gene>
<evidence type="ECO:0000256" key="1">
    <source>
        <dbReference type="SAM" id="MobiDB-lite"/>
    </source>
</evidence>
<accession>A0AAF1BUF6</accession>